<dbReference type="AlphaFoldDB" id="V4AWX0"/>
<accession>V4AWX0</accession>
<dbReference type="RefSeq" id="XP_009050032.1">
    <property type="nucleotide sequence ID" value="XM_009051784.1"/>
</dbReference>
<proteinExistence type="predicted"/>
<dbReference type="STRING" id="225164.V4AWX0"/>
<feature type="domain" description="DUF5641" evidence="1">
    <location>
        <begin position="3"/>
        <end position="56"/>
    </location>
</feature>
<dbReference type="GeneID" id="20230982"/>
<keyword evidence="3" id="KW-1185">Reference proteome</keyword>
<gene>
    <name evidence="2" type="ORF">LOTGIDRAFT_113597</name>
</gene>
<reference evidence="2 3" key="1">
    <citation type="journal article" date="2013" name="Nature">
        <title>Insights into bilaterian evolution from three spiralian genomes.</title>
        <authorList>
            <person name="Simakov O."/>
            <person name="Marletaz F."/>
            <person name="Cho S.J."/>
            <person name="Edsinger-Gonzales E."/>
            <person name="Havlak P."/>
            <person name="Hellsten U."/>
            <person name="Kuo D.H."/>
            <person name="Larsson T."/>
            <person name="Lv J."/>
            <person name="Arendt D."/>
            <person name="Savage R."/>
            <person name="Osoegawa K."/>
            <person name="de Jong P."/>
            <person name="Grimwood J."/>
            <person name="Chapman J.A."/>
            <person name="Shapiro H."/>
            <person name="Aerts A."/>
            <person name="Otillar R.P."/>
            <person name="Terry A.Y."/>
            <person name="Boore J.L."/>
            <person name="Grigoriev I.V."/>
            <person name="Lindberg D.R."/>
            <person name="Seaver E.C."/>
            <person name="Weisblat D.A."/>
            <person name="Putnam N.H."/>
            <person name="Rokhsar D.S."/>
        </authorList>
    </citation>
    <scope>NUCLEOTIDE SEQUENCE [LARGE SCALE GENOMIC DNA]</scope>
</reference>
<dbReference type="EMBL" id="KB201037">
    <property type="protein sequence ID" value="ESO99550.1"/>
    <property type="molecule type" value="Genomic_DNA"/>
</dbReference>
<dbReference type="HOGENOM" id="CLU_206239_0_0_1"/>
<protein>
    <recommendedName>
        <fullName evidence="1">DUF5641 domain-containing protein</fullName>
    </recommendedName>
</protein>
<dbReference type="InterPro" id="IPR040676">
    <property type="entry name" value="DUF5641"/>
</dbReference>
<organism evidence="2 3">
    <name type="scientific">Lottia gigantea</name>
    <name type="common">Giant owl limpet</name>
    <dbReference type="NCBI Taxonomy" id="225164"/>
    <lineage>
        <taxon>Eukaryota</taxon>
        <taxon>Metazoa</taxon>
        <taxon>Spiralia</taxon>
        <taxon>Lophotrochozoa</taxon>
        <taxon>Mollusca</taxon>
        <taxon>Gastropoda</taxon>
        <taxon>Patellogastropoda</taxon>
        <taxon>Lottioidea</taxon>
        <taxon>Lottiidae</taxon>
        <taxon>Lottia</taxon>
    </lineage>
</organism>
<dbReference type="KEGG" id="lgi:LOTGIDRAFT_113597"/>
<dbReference type="OrthoDB" id="6145901at2759"/>
<dbReference type="CTD" id="20230982"/>
<feature type="non-terminal residue" evidence="2">
    <location>
        <position position="1"/>
    </location>
</feature>
<dbReference type="PANTHER" id="PTHR47331">
    <property type="entry name" value="PHD-TYPE DOMAIN-CONTAINING PROTEIN"/>
    <property type="match status" value="1"/>
</dbReference>
<evidence type="ECO:0000313" key="3">
    <source>
        <dbReference type="Proteomes" id="UP000030746"/>
    </source>
</evidence>
<dbReference type="OMA" id="AFKINDV"/>
<evidence type="ECO:0000313" key="2">
    <source>
        <dbReference type="EMBL" id="ESO99550.1"/>
    </source>
</evidence>
<sequence>LGIGDLVLEIDPNRKRGKWKMALIKQVYPGSDGKVRKVQIKTPVGLYDRPIHKLCLIATNEELTSA</sequence>
<name>V4AWX0_LOTGI</name>
<dbReference type="Pfam" id="PF18701">
    <property type="entry name" value="DUF5641"/>
    <property type="match status" value="1"/>
</dbReference>
<evidence type="ECO:0000259" key="1">
    <source>
        <dbReference type="Pfam" id="PF18701"/>
    </source>
</evidence>
<dbReference type="Proteomes" id="UP000030746">
    <property type="component" value="Unassembled WGS sequence"/>
</dbReference>